<dbReference type="InterPro" id="IPR013525">
    <property type="entry name" value="ABC2_TM"/>
</dbReference>
<feature type="transmembrane region" description="Helical" evidence="9">
    <location>
        <begin position="293"/>
        <end position="316"/>
    </location>
</feature>
<dbReference type="InterPro" id="IPR047817">
    <property type="entry name" value="ABC2_TM_bact-type"/>
</dbReference>
<name>A0A518DCX1_9BACT</name>
<evidence type="ECO:0000256" key="3">
    <source>
        <dbReference type="ARBA" id="ARBA00022448"/>
    </source>
</evidence>
<keyword evidence="6 9" id="KW-0812">Transmembrane</keyword>
<keyword evidence="7 9" id="KW-1133">Transmembrane helix</keyword>
<comment type="subcellular location">
    <subcellularLocation>
        <location evidence="1">Cell inner membrane</location>
        <topology evidence="1">Multi-pass membrane protein</topology>
    </subcellularLocation>
    <subcellularLocation>
        <location evidence="9">Cell membrane</location>
        <topology evidence="9">Multi-pass membrane protein</topology>
    </subcellularLocation>
</comment>
<evidence type="ECO:0000313" key="13">
    <source>
        <dbReference type="Proteomes" id="UP000317429"/>
    </source>
</evidence>
<dbReference type="Proteomes" id="UP000317429">
    <property type="component" value="Chromosome"/>
</dbReference>
<dbReference type="AlphaFoldDB" id="A0A518DCX1"/>
<evidence type="ECO:0000256" key="7">
    <source>
        <dbReference type="ARBA" id="ARBA00022989"/>
    </source>
</evidence>
<feature type="transmembrane region" description="Helical" evidence="9">
    <location>
        <begin position="135"/>
        <end position="159"/>
    </location>
</feature>
<evidence type="ECO:0000256" key="6">
    <source>
        <dbReference type="ARBA" id="ARBA00022692"/>
    </source>
</evidence>
<dbReference type="GO" id="GO:0005886">
    <property type="term" value="C:plasma membrane"/>
    <property type="evidence" value="ECO:0007669"/>
    <property type="project" value="UniProtKB-SubCell"/>
</dbReference>
<dbReference type="RefSeq" id="WP_145285648.1">
    <property type="nucleotide sequence ID" value="NZ_CP036291.1"/>
</dbReference>
<evidence type="ECO:0000256" key="4">
    <source>
        <dbReference type="ARBA" id="ARBA00022475"/>
    </source>
</evidence>
<dbReference type="OrthoDB" id="9786910at2"/>
<dbReference type="EMBL" id="CP036291">
    <property type="protein sequence ID" value="QDU89332.1"/>
    <property type="molecule type" value="Genomic_DNA"/>
</dbReference>
<feature type="transmembrane region" description="Helical" evidence="9">
    <location>
        <begin position="242"/>
        <end position="259"/>
    </location>
</feature>
<feature type="transmembrane region" description="Helical" evidence="9">
    <location>
        <begin position="208"/>
        <end position="230"/>
    </location>
</feature>
<sequence>MPDASTPTLTGFAQDDGAAVTPPTGAAPVSPDETVGHVTSVGPAARATVAAPTDLVIEPRSGWIPVDFGELWRFRELMFFLVWRDVKVRYKQTVLGVAWAVLVPIFSVTIFTVIFGNFAGLKKTLPPDLVQAYPVYVYAGLLPWLFFSNAVSLGGMSLVNQQQLLTKIYFPRLFVPSATVTGSLVDMGLSFCVFAAMMAIYGVAPSPLIVLLPCLVLLVWAASLGIAYLLSALTVSYRDFRFVIPFMVQAWQFLSPVVYPTSIIPERYRLLYALNPLAGIIEGFRGVIFGTPIPWGMLAVSTLSSLFLLVFGMLYFRKTERRFADIA</sequence>
<dbReference type="GO" id="GO:0015920">
    <property type="term" value="P:lipopolysaccharide transport"/>
    <property type="evidence" value="ECO:0007669"/>
    <property type="project" value="TreeGrafter"/>
</dbReference>
<dbReference type="PANTHER" id="PTHR30413">
    <property type="entry name" value="INNER MEMBRANE TRANSPORT PERMEASE"/>
    <property type="match status" value="1"/>
</dbReference>
<dbReference type="PANTHER" id="PTHR30413:SF8">
    <property type="entry name" value="TRANSPORT PERMEASE PROTEIN"/>
    <property type="match status" value="1"/>
</dbReference>
<feature type="domain" description="ABC transmembrane type-2" evidence="11">
    <location>
        <begin position="95"/>
        <end position="319"/>
    </location>
</feature>
<evidence type="ECO:0000256" key="5">
    <source>
        <dbReference type="ARBA" id="ARBA00022519"/>
    </source>
</evidence>
<gene>
    <name evidence="12" type="primary">tagG</name>
    <name evidence="12" type="ORF">Pla175_27210</name>
</gene>
<protein>
    <recommendedName>
        <fullName evidence="9">Transport permease protein</fullName>
    </recommendedName>
</protein>
<dbReference type="GO" id="GO:0140359">
    <property type="term" value="F:ABC-type transporter activity"/>
    <property type="evidence" value="ECO:0007669"/>
    <property type="project" value="InterPro"/>
</dbReference>
<evidence type="ECO:0000256" key="10">
    <source>
        <dbReference type="SAM" id="MobiDB-lite"/>
    </source>
</evidence>
<organism evidence="12 13">
    <name type="scientific">Pirellulimonas nuda</name>
    <dbReference type="NCBI Taxonomy" id="2528009"/>
    <lineage>
        <taxon>Bacteria</taxon>
        <taxon>Pseudomonadati</taxon>
        <taxon>Planctomycetota</taxon>
        <taxon>Planctomycetia</taxon>
        <taxon>Pirellulales</taxon>
        <taxon>Lacipirellulaceae</taxon>
        <taxon>Pirellulimonas</taxon>
    </lineage>
</organism>
<evidence type="ECO:0000256" key="8">
    <source>
        <dbReference type="ARBA" id="ARBA00023136"/>
    </source>
</evidence>
<feature type="transmembrane region" description="Helical" evidence="9">
    <location>
        <begin position="180"/>
        <end position="202"/>
    </location>
</feature>
<evidence type="ECO:0000256" key="2">
    <source>
        <dbReference type="ARBA" id="ARBA00007783"/>
    </source>
</evidence>
<comment type="similarity">
    <text evidence="2 9">Belongs to the ABC-2 integral membrane protein family.</text>
</comment>
<proteinExistence type="inferred from homology"/>
<feature type="compositionally biased region" description="Low complexity" evidence="10">
    <location>
        <begin position="17"/>
        <end position="31"/>
    </location>
</feature>
<keyword evidence="4 9" id="KW-1003">Cell membrane</keyword>
<feature type="transmembrane region" description="Helical" evidence="9">
    <location>
        <begin position="94"/>
        <end position="115"/>
    </location>
</feature>
<accession>A0A518DCX1</accession>
<evidence type="ECO:0000256" key="1">
    <source>
        <dbReference type="ARBA" id="ARBA00004429"/>
    </source>
</evidence>
<keyword evidence="3 9" id="KW-0813">Transport</keyword>
<keyword evidence="13" id="KW-1185">Reference proteome</keyword>
<reference evidence="12 13" key="1">
    <citation type="submission" date="2019-02" db="EMBL/GenBank/DDBJ databases">
        <title>Deep-cultivation of Planctomycetes and their phenomic and genomic characterization uncovers novel biology.</title>
        <authorList>
            <person name="Wiegand S."/>
            <person name="Jogler M."/>
            <person name="Boedeker C."/>
            <person name="Pinto D."/>
            <person name="Vollmers J."/>
            <person name="Rivas-Marin E."/>
            <person name="Kohn T."/>
            <person name="Peeters S.H."/>
            <person name="Heuer A."/>
            <person name="Rast P."/>
            <person name="Oberbeckmann S."/>
            <person name="Bunk B."/>
            <person name="Jeske O."/>
            <person name="Meyerdierks A."/>
            <person name="Storesund J.E."/>
            <person name="Kallscheuer N."/>
            <person name="Luecker S."/>
            <person name="Lage O.M."/>
            <person name="Pohl T."/>
            <person name="Merkel B.J."/>
            <person name="Hornburger P."/>
            <person name="Mueller R.-W."/>
            <person name="Bruemmer F."/>
            <person name="Labrenz M."/>
            <person name="Spormann A.M."/>
            <person name="Op den Camp H."/>
            <person name="Overmann J."/>
            <person name="Amann R."/>
            <person name="Jetten M.S.M."/>
            <person name="Mascher T."/>
            <person name="Medema M.H."/>
            <person name="Devos D.P."/>
            <person name="Kaster A.-K."/>
            <person name="Ovreas L."/>
            <person name="Rohde M."/>
            <person name="Galperin M.Y."/>
            <person name="Jogler C."/>
        </authorList>
    </citation>
    <scope>NUCLEOTIDE SEQUENCE [LARGE SCALE GENOMIC DNA]</scope>
    <source>
        <strain evidence="12 13">Pla175</strain>
    </source>
</reference>
<evidence type="ECO:0000259" key="11">
    <source>
        <dbReference type="PROSITE" id="PS51012"/>
    </source>
</evidence>
<keyword evidence="8 9" id="KW-0472">Membrane</keyword>
<feature type="region of interest" description="Disordered" evidence="10">
    <location>
        <begin position="1"/>
        <end position="31"/>
    </location>
</feature>
<dbReference type="PROSITE" id="PS51012">
    <property type="entry name" value="ABC_TM2"/>
    <property type="match status" value="1"/>
</dbReference>
<evidence type="ECO:0000313" key="12">
    <source>
        <dbReference type="EMBL" id="QDU89332.1"/>
    </source>
</evidence>
<dbReference type="Pfam" id="PF01061">
    <property type="entry name" value="ABC2_membrane"/>
    <property type="match status" value="1"/>
</dbReference>
<dbReference type="KEGG" id="pnd:Pla175_27210"/>
<feature type="compositionally biased region" description="Polar residues" evidence="10">
    <location>
        <begin position="1"/>
        <end position="11"/>
    </location>
</feature>
<evidence type="ECO:0000256" key="9">
    <source>
        <dbReference type="RuleBase" id="RU361157"/>
    </source>
</evidence>
<keyword evidence="5" id="KW-0997">Cell inner membrane</keyword>